<gene>
    <name evidence="15" type="primary">NDUB4</name>
    <name evidence="15" type="ORF">TR97898</name>
</gene>
<evidence type="ECO:0000256" key="5">
    <source>
        <dbReference type="ARBA" id="ARBA00022660"/>
    </source>
</evidence>
<evidence type="ECO:0000256" key="9">
    <source>
        <dbReference type="ARBA" id="ARBA00022989"/>
    </source>
</evidence>
<organism evidence="15">
    <name type="scientific">Schistocephalus solidus</name>
    <name type="common">Tapeworm</name>
    <dbReference type="NCBI Taxonomy" id="70667"/>
    <lineage>
        <taxon>Eukaryota</taxon>
        <taxon>Metazoa</taxon>
        <taxon>Spiralia</taxon>
        <taxon>Lophotrochozoa</taxon>
        <taxon>Platyhelminthes</taxon>
        <taxon>Cestoda</taxon>
        <taxon>Eucestoda</taxon>
        <taxon>Diphyllobothriidea</taxon>
        <taxon>Diphyllobothriidae</taxon>
        <taxon>Schistocephalus</taxon>
    </lineage>
</organism>
<keyword evidence="9 14" id="KW-1133">Transmembrane helix</keyword>
<sequence length="130" mass="14711">MCAGAMSTGSVSGFDPWKTYHESPAEQAAIKERAKFRDAMKEEYRRIKTNPFNPPQGVIHDPAMQRWFSARVTYAEYLQPSKKGTLVFLLFGGAIAGLYGLISIRRNRLLEPVEKGQLSYRDRALTAMPR</sequence>
<keyword evidence="5" id="KW-0679">Respiratory chain</keyword>
<evidence type="ECO:0000256" key="14">
    <source>
        <dbReference type="SAM" id="Phobius"/>
    </source>
</evidence>
<keyword evidence="6 14" id="KW-0812">Transmembrane</keyword>
<evidence type="ECO:0000256" key="1">
    <source>
        <dbReference type="ARBA" id="ARBA00004434"/>
    </source>
</evidence>
<evidence type="ECO:0000256" key="8">
    <source>
        <dbReference type="ARBA" id="ARBA00022982"/>
    </source>
</evidence>
<accession>A0A0X3PRX1</accession>
<evidence type="ECO:0000256" key="7">
    <source>
        <dbReference type="ARBA" id="ARBA00022792"/>
    </source>
</evidence>
<dbReference type="GO" id="GO:0005743">
    <property type="term" value="C:mitochondrial inner membrane"/>
    <property type="evidence" value="ECO:0007669"/>
    <property type="project" value="UniProtKB-SubCell"/>
</dbReference>
<comment type="similarity">
    <text evidence="2">Belongs to the complex I NDUFB4 subunit family.</text>
</comment>
<name>A0A0X3PRX1_SCHSO</name>
<keyword evidence="7" id="KW-0999">Mitochondrion inner membrane</keyword>
<proteinExistence type="inferred from homology"/>
<dbReference type="EMBL" id="GEEE01010468">
    <property type="protein sequence ID" value="JAP52757.1"/>
    <property type="molecule type" value="Transcribed_RNA"/>
</dbReference>
<keyword evidence="15" id="KW-0830">Ubiquinone</keyword>
<evidence type="ECO:0000256" key="2">
    <source>
        <dbReference type="ARBA" id="ARBA00007260"/>
    </source>
</evidence>
<evidence type="ECO:0000256" key="12">
    <source>
        <dbReference type="ARBA" id="ARBA00030212"/>
    </source>
</evidence>
<keyword evidence="11 14" id="KW-0472">Membrane</keyword>
<evidence type="ECO:0000256" key="13">
    <source>
        <dbReference type="ARBA" id="ARBA00030987"/>
    </source>
</evidence>
<evidence type="ECO:0000256" key="6">
    <source>
        <dbReference type="ARBA" id="ARBA00022692"/>
    </source>
</evidence>
<dbReference type="Pfam" id="PF07225">
    <property type="entry name" value="NDUF_B4"/>
    <property type="match status" value="1"/>
</dbReference>
<protein>
    <recommendedName>
        <fullName evidence="3">NADH dehydrogenase [ubiquinone] 1 beta subcomplex subunit 4</fullName>
    </recommendedName>
    <alternativeName>
        <fullName evidence="12">Complex I-B15</fullName>
    </alternativeName>
    <alternativeName>
        <fullName evidence="13">NADH-ubiquinone oxidoreductase B15 subunit</fullName>
    </alternativeName>
</protein>
<evidence type="ECO:0000256" key="3">
    <source>
        <dbReference type="ARBA" id="ARBA00018681"/>
    </source>
</evidence>
<evidence type="ECO:0000256" key="10">
    <source>
        <dbReference type="ARBA" id="ARBA00023128"/>
    </source>
</evidence>
<evidence type="ECO:0000256" key="11">
    <source>
        <dbReference type="ARBA" id="ARBA00023136"/>
    </source>
</evidence>
<dbReference type="PANTHER" id="PTHR15469:SF0">
    <property type="entry name" value="NADH DEHYDROGENASE [UBIQUINONE] 1 BETA SUBCOMPLEX SUBUNIT 4"/>
    <property type="match status" value="1"/>
</dbReference>
<evidence type="ECO:0000256" key="4">
    <source>
        <dbReference type="ARBA" id="ARBA00022448"/>
    </source>
</evidence>
<comment type="subcellular location">
    <subcellularLocation>
        <location evidence="1">Mitochondrion inner membrane</location>
        <topology evidence="1">Single-pass membrane protein</topology>
    </subcellularLocation>
</comment>
<feature type="transmembrane region" description="Helical" evidence="14">
    <location>
        <begin position="84"/>
        <end position="102"/>
    </location>
</feature>
<reference evidence="15" key="1">
    <citation type="submission" date="2016-01" db="EMBL/GenBank/DDBJ databases">
        <title>Reference transcriptome for the parasite Schistocephalus solidus: insights into the molecular evolution of parasitism.</title>
        <authorList>
            <person name="Hebert F.O."/>
            <person name="Grambauer S."/>
            <person name="Barber I."/>
            <person name="Landry C.R."/>
            <person name="Aubin-Horth N."/>
        </authorList>
    </citation>
    <scope>NUCLEOTIDE SEQUENCE</scope>
</reference>
<keyword evidence="10" id="KW-0496">Mitochondrion</keyword>
<dbReference type="InterPro" id="IPR009866">
    <property type="entry name" value="NADH_UbQ_OxRdtase_NDUFB4_su"/>
</dbReference>
<dbReference type="AlphaFoldDB" id="A0A0X3PRX1"/>
<dbReference type="PANTHER" id="PTHR15469">
    <property type="entry name" value="NADH-UBIQUINONE OXIDOREDUCTASE B15 SUBUNIT"/>
    <property type="match status" value="1"/>
</dbReference>
<keyword evidence="8" id="KW-0249">Electron transport</keyword>
<keyword evidence="4" id="KW-0813">Transport</keyword>
<evidence type="ECO:0000313" key="15">
    <source>
        <dbReference type="EMBL" id="JAP52757.1"/>
    </source>
</evidence>